<organism evidence="1 2">
    <name type="scientific">Aristolochia fimbriata</name>
    <name type="common">White veined hardy Dutchman's pipe vine</name>
    <dbReference type="NCBI Taxonomy" id="158543"/>
    <lineage>
        <taxon>Eukaryota</taxon>
        <taxon>Viridiplantae</taxon>
        <taxon>Streptophyta</taxon>
        <taxon>Embryophyta</taxon>
        <taxon>Tracheophyta</taxon>
        <taxon>Spermatophyta</taxon>
        <taxon>Magnoliopsida</taxon>
        <taxon>Magnoliidae</taxon>
        <taxon>Piperales</taxon>
        <taxon>Aristolochiaceae</taxon>
        <taxon>Aristolochia</taxon>
    </lineage>
</organism>
<name>A0AAV7ERN3_ARIFI</name>
<protein>
    <submittedName>
        <fullName evidence="1">Uncharacterized protein</fullName>
    </submittedName>
</protein>
<keyword evidence="2" id="KW-1185">Reference proteome</keyword>
<proteinExistence type="predicted"/>
<evidence type="ECO:0000313" key="2">
    <source>
        <dbReference type="Proteomes" id="UP000825729"/>
    </source>
</evidence>
<dbReference type="AlphaFoldDB" id="A0AAV7ERN3"/>
<comment type="caution">
    <text evidence="1">The sequence shown here is derived from an EMBL/GenBank/DDBJ whole genome shotgun (WGS) entry which is preliminary data.</text>
</comment>
<evidence type="ECO:0000313" key="1">
    <source>
        <dbReference type="EMBL" id="KAG9451535.1"/>
    </source>
</evidence>
<dbReference type="EMBL" id="JAINDJ010000004">
    <property type="protein sequence ID" value="KAG9451535.1"/>
    <property type="molecule type" value="Genomic_DNA"/>
</dbReference>
<gene>
    <name evidence="1" type="ORF">H6P81_011500</name>
</gene>
<reference evidence="1 2" key="1">
    <citation type="submission" date="2021-07" db="EMBL/GenBank/DDBJ databases">
        <title>The Aristolochia fimbriata genome: insights into angiosperm evolution, floral development and chemical biosynthesis.</title>
        <authorList>
            <person name="Jiao Y."/>
        </authorList>
    </citation>
    <scope>NUCLEOTIDE SEQUENCE [LARGE SCALE GENOMIC DNA]</scope>
    <source>
        <strain evidence="1">IBCAS-2021</strain>
        <tissue evidence="1">Leaf</tissue>
    </source>
</reference>
<dbReference type="Proteomes" id="UP000825729">
    <property type="component" value="Unassembled WGS sequence"/>
</dbReference>
<accession>A0AAV7ERN3</accession>
<sequence>MTRGKEEANKNDGVLISGIEGSEEGSRSFAPLVIVTWFLISSFNSGDRVLVRTLELESGELEVCWTETGPDSLHLFPQFTLYQDVKRGSGDTITRPYVPPEKMGTDQYNIYYVVDNTRVVRLSCPNMILGFMEVYMLVERCKDGRYVIGLLNECLAYGGIGMVA</sequence>